<evidence type="ECO:0000313" key="3">
    <source>
        <dbReference type="Proteomes" id="UP000438429"/>
    </source>
</evidence>
<sequence>MLGTMASALALDAVLSTAAAGDAVVDFTPPSAGGCFSHSSNRNRSTRRITGGHELKERCEANGSSGFRHDRGHRALHKRSYRVRIWNEVRSRLIYPAVMKLLQPYTVGVRYSTSSVTWFTMQLFRNRGAMTGLRSRSSPVVILLSSAL</sequence>
<comment type="caution">
    <text evidence="2">The sequence shown here is derived from an EMBL/GenBank/DDBJ whole genome shotgun (WGS) entry which is preliminary data.</text>
</comment>
<feature type="signal peptide" evidence="1">
    <location>
        <begin position="1"/>
        <end position="20"/>
    </location>
</feature>
<evidence type="ECO:0008006" key="4">
    <source>
        <dbReference type="Google" id="ProtNLM"/>
    </source>
</evidence>
<gene>
    <name evidence="2" type="ORF">F2P81_002229</name>
</gene>
<organism evidence="2 3">
    <name type="scientific">Scophthalmus maximus</name>
    <name type="common">Turbot</name>
    <name type="synonym">Psetta maxima</name>
    <dbReference type="NCBI Taxonomy" id="52904"/>
    <lineage>
        <taxon>Eukaryota</taxon>
        <taxon>Metazoa</taxon>
        <taxon>Chordata</taxon>
        <taxon>Craniata</taxon>
        <taxon>Vertebrata</taxon>
        <taxon>Euteleostomi</taxon>
        <taxon>Actinopterygii</taxon>
        <taxon>Neopterygii</taxon>
        <taxon>Teleostei</taxon>
        <taxon>Neoteleostei</taxon>
        <taxon>Acanthomorphata</taxon>
        <taxon>Carangaria</taxon>
        <taxon>Pleuronectiformes</taxon>
        <taxon>Pleuronectoidei</taxon>
        <taxon>Scophthalmidae</taxon>
        <taxon>Scophthalmus</taxon>
    </lineage>
</organism>
<evidence type="ECO:0000256" key="1">
    <source>
        <dbReference type="SAM" id="SignalP"/>
    </source>
</evidence>
<dbReference type="Proteomes" id="UP000438429">
    <property type="component" value="Unassembled WGS sequence"/>
</dbReference>
<reference evidence="2 3" key="1">
    <citation type="submission" date="2019-06" db="EMBL/GenBank/DDBJ databases">
        <title>Draft genomes of female and male turbot (Scophthalmus maximus).</title>
        <authorList>
            <person name="Xu H."/>
            <person name="Xu X.-W."/>
            <person name="Shao C."/>
            <person name="Chen S."/>
        </authorList>
    </citation>
    <scope>NUCLEOTIDE SEQUENCE [LARGE SCALE GENOMIC DNA]</scope>
    <source>
        <strain evidence="2">Ysfricsl-2016a</strain>
        <tissue evidence="2">Blood</tissue>
    </source>
</reference>
<accession>A0A6A4TQ52</accession>
<dbReference type="AlphaFoldDB" id="A0A6A4TQ52"/>
<protein>
    <recommendedName>
        <fullName evidence="4">Secreted protein</fullName>
    </recommendedName>
</protein>
<name>A0A6A4TQ52_SCOMX</name>
<dbReference type="EMBL" id="VEVO01000002">
    <property type="protein sequence ID" value="KAF0045700.1"/>
    <property type="molecule type" value="Genomic_DNA"/>
</dbReference>
<proteinExistence type="predicted"/>
<evidence type="ECO:0000313" key="2">
    <source>
        <dbReference type="EMBL" id="KAF0045700.1"/>
    </source>
</evidence>
<keyword evidence="1" id="KW-0732">Signal</keyword>
<feature type="chain" id="PRO_5025544345" description="Secreted protein" evidence="1">
    <location>
        <begin position="21"/>
        <end position="148"/>
    </location>
</feature>